<dbReference type="PANTHER" id="PTHR10050:SF46">
    <property type="entry name" value="PROTEIN O-MANNOSYL-TRANSFERASE 2"/>
    <property type="match status" value="1"/>
</dbReference>
<evidence type="ECO:0000259" key="2">
    <source>
        <dbReference type="Pfam" id="PF13231"/>
    </source>
</evidence>
<keyword evidence="1" id="KW-1133">Transmembrane helix</keyword>
<feature type="transmembrane region" description="Helical" evidence="1">
    <location>
        <begin position="101"/>
        <end position="119"/>
    </location>
</feature>
<dbReference type="UniPathway" id="UPA00378"/>
<feature type="domain" description="Protein O-mannosyl-transferase C-terminal four TM" evidence="3">
    <location>
        <begin position="315"/>
        <end position="518"/>
    </location>
</feature>
<keyword evidence="1 4" id="KW-0808">Transferase</keyword>
<feature type="domain" description="Glycosyltransferase RgtA/B/C/D-like" evidence="2">
    <location>
        <begin position="81"/>
        <end position="178"/>
    </location>
</feature>
<feature type="transmembrane region" description="Helical" evidence="1">
    <location>
        <begin position="426"/>
        <end position="455"/>
    </location>
</feature>
<feature type="transmembrane region" description="Helical" evidence="1">
    <location>
        <begin position="404"/>
        <end position="420"/>
    </location>
</feature>
<dbReference type="InterPro" id="IPR032421">
    <property type="entry name" value="PMT_4TMC"/>
</dbReference>
<keyword evidence="5" id="KW-1185">Reference proteome</keyword>
<keyword evidence="1" id="KW-0328">Glycosyltransferase</keyword>
<feature type="transmembrane region" description="Helical" evidence="1">
    <location>
        <begin position="280"/>
        <end position="301"/>
    </location>
</feature>
<accession>A0A7K0K4I2</accession>
<dbReference type="EC" id="2.4.1.-" evidence="1"/>
<dbReference type="PANTHER" id="PTHR10050">
    <property type="entry name" value="DOLICHYL-PHOSPHATE-MANNOSE--PROTEIN MANNOSYLTRANSFERASE"/>
    <property type="match status" value="1"/>
</dbReference>
<dbReference type="EMBL" id="VUMY01000018">
    <property type="protein sequence ID" value="MST50387.1"/>
    <property type="molecule type" value="Genomic_DNA"/>
</dbReference>
<proteinExistence type="inferred from homology"/>
<dbReference type="AlphaFoldDB" id="A0A7K0K4I2"/>
<feature type="transmembrane region" description="Helical" evidence="1">
    <location>
        <begin position="379"/>
        <end position="399"/>
    </location>
</feature>
<feature type="transmembrane region" description="Helical" evidence="1">
    <location>
        <begin position="241"/>
        <end position="259"/>
    </location>
</feature>
<evidence type="ECO:0000259" key="3">
    <source>
        <dbReference type="Pfam" id="PF16192"/>
    </source>
</evidence>
<feature type="transmembrane region" description="Helical" evidence="1">
    <location>
        <begin position="476"/>
        <end position="499"/>
    </location>
</feature>
<evidence type="ECO:0000313" key="5">
    <source>
        <dbReference type="Proteomes" id="UP000442535"/>
    </source>
</evidence>
<keyword evidence="1" id="KW-0812">Transmembrane</keyword>
<evidence type="ECO:0000313" key="4">
    <source>
        <dbReference type="EMBL" id="MST50387.1"/>
    </source>
</evidence>
<keyword evidence="1" id="KW-0472">Membrane</keyword>
<keyword evidence="1" id="KW-1003">Cell membrane</keyword>
<dbReference type="GO" id="GO:0005886">
    <property type="term" value="C:plasma membrane"/>
    <property type="evidence" value="ECO:0007669"/>
    <property type="project" value="UniProtKB-SubCell"/>
</dbReference>
<dbReference type="Pfam" id="PF16192">
    <property type="entry name" value="PMT_4TMC"/>
    <property type="match status" value="1"/>
</dbReference>
<feature type="transmembrane region" description="Helical" evidence="1">
    <location>
        <begin position="153"/>
        <end position="170"/>
    </location>
</feature>
<comment type="subcellular location">
    <subcellularLocation>
        <location evidence="1">Cell membrane</location>
    </subcellularLocation>
</comment>
<comment type="caution">
    <text evidence="4">The sequence shown here is derived from an EMBL/GenBank/DDBJ whole genome shotgun (WGS) entry which is preliminary data.</text>
</comment>
<dbReference type="Proteomes" id="UP000442535">
    <property type="component" value="Unassembled WGS sequence"/>
</dbReference>
<comment type="function">
    <text evidence="1">Protein O-mannosyltransferase that catalyzes the transfer of a single mannose residue from a polyprenol phospho-mannosyl lipidic donor to the hydroxyl group of selected serine and threonine residues in acceptor proteins.</text>
</comment>
<organism evidence="4 5">
    <name type="scientific">Mobiluncus porci</name>
    <dbReference type="NCBI Taxonomy" id="2652278"/>
    <lineage>
        <taxon>Bacteria</taxon>
        <taxon>Bacillati</taxon>
        <taxon>Actinomycetota</taxon>
        <taxon>Actinomycetes</taxon>
        <taxon>Actinomycetales</taxon>
        <taxon>Actinomycetaceae</taxon>
        <taxon>Mobiluncus</taxon>
    </lineage>
</organism>
<reference evidence="4 5" key="1">
    <citation type="submission" date="2019-08" db="EMBL/GenBank/DDBJ databases">
        <title>In-depth cultivation of the pig gut microbiome towards novel bacterial diversity and tailored functional studies.</title>
        <authorList>
            <person name="Wylensek D."/>
            <person name="Hitch T.C.A."/>
            <person name="Clavel T."/>
        </authorList>
    </citation>
    <scope>NUCLEOTIDE SEQUENCE [LARGE SCALE GENOMIC DNA]</scope>
    <source>
        <strain evidence="4 5">RF-GAM-744-WT-7</strain>
    </source>
</reference>
<protein>
    <recommendedName>
        <fullName evidence="1">Polyprenol-phosphate-mannose--protein mannosyltransferase</fullName>
        <ecNumber evidence="1">2.4.1.-</ecNumber>
    </recommendedName>
</protein>
<comment type="similarity">
    <text evidence="1">Belongs to the glycosyltransferase 39 family.</text>
</comment>
<comment type="pathway">
    <text evidence="1">Protein modification; protein glycosylation.</text>
</comment>
<name>A0A7K0K4I2_9ACTO</name>
<evidence type="ECO:0000256" key="1">
    <source>
        <dbReference type="RuleBase" id="RU367007"/>
    </source>
</evidence>
<dbReference type="InterPro" id="IPR038731">
    <property type="entry name" value="RgtA/B/C-like"/>
</dbReference>
<sequence length="519" mass="58659">MKSPEAKWALFGPLAVMVLAFISRAIRLGSIKTLVFDETYYVKDAYGLIKRGYEVQWPKDYDEVFLSGQFTLPTQGSFVVHPTVGKWLIGAGMELFGNNPWGWRIAVCLAGAVSVFLLGRIVWHLFGSGKMATLASFLLAIDGVQIALSRTAILDIILEMFILLGVLFFVRDQLSYRPKLLAALQEIDELRHTKKLQSATLQTKPQKPASFREKFGPVFWWRPWLMAAGIAWGLAMSVKWSGLYLVAVFGIFAFIRELTARWATEPKWLASSIITGGIPAFINLVPISGVVYLLSWASWFVHPQGWGHTPGGNVLSDWWKYHEQILNFHTTLESDHPYKSNPWGWLLQLRPTSFYYEKVAGDCGKDQCIQSVTSLGNPLLWWLGFLAFLAVMVAAFAFLDWRAGLILAGYFATYGPWLIYSNRTIFTFYTVVISPFVVLSLIYVLGIMMGAWRVAADKNWTGRYNLVPAPYPVNQGLIWGGLAIVAVILLAAVFFFPIWTGMTIPQGQFYWRMWLPSWI</sequence>
<dbReference type="InterPro" id="IPR027005">
    <property type="entry name" value="PMT-like"/>
</dbReference>
<dbReference type="Pfam" id="PF13231">
    <property type="entry name" value="PMT_2"/>
    <property type="match status" value="1"/>
</dbReference>
<gene>
    <name evidence="4" type="ORF">FYJ63_09155</name>
</gene>
<dbReference type="GO" id="GO:0004169">
    <property type="term" value="F:dolichyl-phosphate-mannose-protein mannosyltransferase activity"/>
    <property type="evidence" value="ECO:0007669"/>
    <property type="project" value="UniProtKB-UniRule"/>
</dbReference>